<dbReference type="Proteomes" id="UP001178507">
    <property type="component" value="Unassembled WGS sequence"/>
</dbReference>
<dbReference type="GO" id="GO:0051539">
    <property type="term" value="F:4 iron, 4 sulfur cluster binding"/>
    <property type="evidence" value="ECO:0007669"/>
    <property type="project" value="UniProtKB-KW"/>
</dbReference>
<comment type="caution">
    <text evidence="16">The sequence shown here is derived from an EMBL/GenBank/DDBJ whole genome shotgun (WGS) entry which is preliminary data.</text>
</comment>
<dbReference type="InterPro" id="IPR000445">
    <property type="entry name" value="HhH_motif"/>
</dbReference>
<dbReference type="GO" id="GO:0034039">
    <property type="term" value="F:8-oxo-7,8-dihydroguanine DNA N-glycosylase activity"/>
    <property type="evidence" value="ECO:0007669"/>
    <property type="project" value="TreeGrafter"/>
</dbReference>
<dbReference type="SUPFAM" id="SSF48150">
    <property type="entry name" value="DNA-glycosylase"/>
    <property type="match status" value="1"/>
</dbReference>
<dbReference type="Gene3D" id="3.90.79.10">
    <property type="entry name" value="Nucleoside Triphosphate Pyrophosphohydrolase"/>
    <property type="match status" value="1"/>
</dbReference>
<name>A0AA36ITV3_9DINO</name>
<dbReference type="PROSITE" id="PS01155">
    <property type="entry name" value="ENDONUCLEASE_III_2"/>
    <property type="match status" value="1"/>
</dbReference>
<keyword evidence="6" id="KW-0004">4Fe-4S</keyword>
<dbReference type="FunFam" id="1.10.340.30:FF:000002">
    <property type="entry name" value="Adenine DNA glycosylase"/>
    <property type="match status" value="1"/>
</dbReference>
<proteinExistence type="inferred from homology"/>
<dbReference type="EC" id="3.2.2.31" evidence="4"/>
<accession>A0AA36ITV3</accession>
<dbReference type="InterPro" id="IPR023170">
    <property type="entry name" value="HhH_base_excis_C"/>
</dbReference>
<keyword evidence="11" id="KW-0411">Iron-sulfur</keyword>
<keyword evidence="10" id="KW-0408">Iron</keyword>
<evidence type="ECO:0000256" key="10">
    <source>
        <dbReference type="ARBA" id="ARBA00023004"/>
    </source>
</evidence>
<feature type="region of interest" description="Disordered" evidence="14">
    <location>
        <begin position="55"/>
        <end position="74"/>
    </location>
</feature>
<dbReference type="GO" id="GO:0046872">
    <property type="term" value="F:metal ion binding"/>
    <property type="evidence" value="ECO:0007669"/>
    <property type="project" value="UniProtKB-KW"/>
</dbReference>
<dbReference type="InterPro" id="IPR003651">
    <property type="entry name" value="Endonuclease3_FeS-loop_motif"/>
</dbReference>
<dbReference type="InterPro" id="IPR003265">
    <property type="entry name" value="HhH-GPD_domain"/>
</dbReference>
<dbReference type="GO" id="GO:0032357">
    <property type="term" value="F:oxidized purine DNA binding"/>
    <property type="evidence" value="ECO:0007669"/>
    <property type="project" value="TreeGrafter"/>
</dbReference>
<evidence type="ECO:0000256" key="9">
    <source>
        <dbReference type="ARBA" id="ARBA00022801"/>
    </source>
</evidence>
<evidence type="ECO:0000256" key="13">
    <source>
        <dbReference type="ARBA" id="ARBA00023295"/>
    </source>
</evidence>
<keyword evidence="7" id="KW-0479">Metal-binding</keyword>
<protein>
    <recommendedName>
        <fullName evidence="5">Adenine DNA glycosylase</fullName>
        <ecNumber evidence="4">3.2.2.31</ecNumber>
    </recommendedName>
</protein>
<comment type="catalytic activity">
    <reaction evidence="1">
        <text>Hydrolyzes free adenine bases from 7,8-dihydro-8-oxoguanine:adenine mismatched double-stranded DNA, leaving an apurinic site.</text>
        <dbReference type="EC" id="3.2.2.31"/>
    </reaction>
</comment>
<dbReference type="EMBL" id="CAUJNA010002411">
    <property type="protein sequence ID" value="CAJ1392780.1"/>
    <property type="molecule type" value="Genomic_DNA"/>
</dbReference>
<keyword evidence="17" id="KW-1185">Reference proteome</keyword>
<keyword evidence="13" id="KW-0326">Glycosidase</keyword>
<evidence type="ECO:0000313" key="17">
    <source>
        <dbReference type="Proteomes" id="UP001178507"/>
    </source>
</evidence>
<feature type="compositionally biased region" description="Basic residues" evidence="14">
    <location>
        <begin position="63"/>
        <end position="74"/>
    </location>
</feature>
<dbReference type="InterPro" id="IPR015797">
    <property type="entry name" value="NUDIX_hydrolase-like_dom_sf"/>
</dbReference>
<keyword evidence="9" id="KW-0378">Hydrolase</keyword>
<evidence type="ECO:0000256" key="11">
    <source>
        <dbReference type="ARBA" id="ARBA00023014"/>
    </source>
</evidence>
<sequence length="470" mass="51697">MASTCTRPPVQKDPNQVLDIEEAAANVGWHEREVPIRAALLRWYLNHRRKLPWRGDPSPWTRSKARPSKQGKHQIQRTLPGVFGKLNSACRPAVIDLDEEDTQKEEQCFHRSAYGVWISEVMLQQTQVEVVIDYWTTWMRSFPSVPALAAASADEVNAVWAGLGFYGRARRLHEGAKYLLEKHDGELPQTLEALRGIPGVGPYTAGAIASIALGLRAPVVDGNVERVFSRLQGGLGAPAKSAKLQKVCWELAEELVDPEDPGAFNQALMELGALICTPSSPSCQQCPVRPMCRAHQRMVAGEVASVTIFPGKALKKPRRERVLALAAVSCGEARAEPSEVISKDGAKDSGQWAMKSKEWVLVRRPARGLLANQLQFPCLELAEADLASGASQLQALLASFGLEVDLEPRAGALEHLFSHERHVMHVFQGHLEKKPASQEAVCRKKTHRNSECPVPRLCLSSLTGVFSSVF</sequence>
<dbReference type="InterPro" id="IPR004036">
    <property type="entry name" value="Endonuclease-III-like_CS2"/>
</dbReference>
<evidence type="ECO:0000256" key="4">
    <source>
        <dbReference type="ARBA" id="ARBA00012045"/>
    </source>
</evidence>
<evidence type="ECO:0000256" key="8">
    <source>
        <dbReference type="ARBA" id="ARBA00022763"/>
    </source>
</evidence>
<evidence type="ECO:0000256" key="5">
    <source>
        <dbReference type="ARBA" id="ARBA00022023"/>
    </source>
</evidence>
<dbReference type="GO" id="GO:0005634">
    <property type="term" value="C:nucleus"/>
    <property type="evidence" value="ECO:0007669"/>
    <property type="project" value="TreeGrafter"/>
</dbReference>
<dbReference type="Pfam" id="PF00633">
    <property type="entry name" value="HHH"/>
    <property type="match status" value="1"/>
</dbReference>
<gene>
    <name evidence="16" type="ORF">EVOR1521_LOCUS17794</name>
</gene>
<dbReference type="SMART" id="SM00525">
    <property type="entry name" value="FES"/>
    <property type="match status" value="2"/>
</dbReference>
<dbReference type="GO" id="GO:0035485">
    <property type="term" value="F:adenine/guanine mispair binding"/>
    <property type="evidence" value="ECO:0007669"/>
    <property type="project" value="TreeGrafter"/>
</dbReference>
<organism evidence="16 17">
    <name type="scientific">Effrenium voratum</name>
    <dbReference type="NCBI Taxonomy" id="2562239"/>
    <lineage>
        <taxon>Eukaryota</taxon>
        <taxon>Sar</taxon>
        <taxon>Alveolata</taxon>
        <taxon>Dinophyceae</taxon>
        <taxon>Suessiales</taxon>
        <taxon>Symbiodiniaceae</taxon>
        <taxon>Effrenium</taxon>
    </lineage>
</organism>
<dbReference type="PANTHER" id="PTHR42944">
    <property type="entry name" value="ADENINE DNA GLYCOSYLASE"/>
    <property type="match status" value="1"/>
</dbReference>
<evidence type="ECO:0000256" key="1">
    <source>
        <dbReference type="ARBA" id="ARBA00000843"/>
    </source>
</evidence>
<evidence type="ECO:0000259" key="15">
    <source>
        <dbReference type="SMART" id="SM00478"/>
    </source>
</evidence>
<keyword evidence="8" id="KW-0227">DNA damage</keyword>
<feature type="domain" description="HhH-GPD" evidence="15">
    <location>
        <begin position="122"/>
        <end position="274"/>
    </location>
</feature>
<dbReference type="PANTHER" id="PTHR42944:SF1">
    <property type="entry name" value="ADENINE DNA GLYCOSYLASE"/>
    <property type="match status" value="1"/>
</dbReference>
<dbReference type="CDD" id="cd00056">
    <property type="entry name" value="ENDO3c"/>
    <property type="match status" value="1"/>
</dbReference>
<evidence type="ECO:0000256" key="6">
    <source>
        <dbReference type="ARBA" id="ARBA00022485"/>
    </source>
</evidence>
<dbReference type="InterPro" id="IPR044298">
    <property type="entry name" value="MIG/MutY"/>
</dbReference>
<dbReference type="Gene3D" id="1.10.1670.10">
    <property type="entry name" value="Helix-hairpin-Helix base-excision DNA repair enzymes (C-terminal)"/>
    <property type="match status" value="1"/>
</dbReference>
<evidence type="ECO:0000256" key="12">
    <source>
        <dbReference type="ARBA" id="ARBA00023204"/>
    </source>
</evidence>
<dbReference type="SUPFAM" id="SSF55811">
    <property type="entry name" value="Nudix"/>
    <property type="match status" value="1"/>
</dbReference>
<dbReference type="GO" id="GO:0006284">
    <property type="term" value="P:base-excision repair"/>
    <property type="evidence" value="ECO:0007669"/>
    <property type="project" value="InterPro"/>
</dbReference>
<evidence type="ECO:0000256" key="3">
    <source>
        <dbReference type="ARBA" id="ARBA00008343"/>
    </source>
</evidence>
<dbReference type="InterPro" id="IPR011257">
    <property type="entry name" value="DNA_glycosylase"/>
</dbReference>
<dbReference type="SMART" id="SM00478">
    <property type="entry name" value="ENDO3c"/>
    <property type="match status" value="1"/>
</dbReference>
<comment type="cofactor">
    <cofactor evidence="2">
        <name>[4Fe-4S] cluster</name>
        <dbReference type="ChEBI" id="CHEBI:49883"/>
    </cofactor>
</comment>
<dbReference type="Pfam" id="PF00730">
    <property type="entry name" value="HhH-GPD"/>
    <property type="match status" value="1"/>
</dbReference>
<evidence type="ECO:0000256" key="2">
    <source>
        <dbReference type="ARBA" id="ARBA00001966"/>
    </source>
</evidence>
<evidence type="ECO:0000256" key="7">
    <source>
        <dbReference type="ARBA" id="ARBA00022723"/>
    </source>
</evidence>
<dbReference type="GO" id="GO:0000701">
    <property type="term" value="F:purine-specific mismatch base pair DNA N-glycosylase activity"/>
    <property type="evidence" value="ECO:0007669"/>
    <property type="project" value="UniProtKB-EC"/>
</dbReference>
<keyword evidence="12" id="KW-0234">DNA repair</keyword>
<evidence type="ECO:0000313" key="16">
    <source>
        <dbReference type="EMBL" id="CAJ1392780.1"/>
    </source>
</evidence>
<dbReference type="AlphaFoldDB" id="A0AA36ITV3"/>
<reference evidence="16" key="1">
    <citation type="submission" date="2023-08" db="EMBL/GenBank/DDBJ databases">
        <authorList>
            <person name="Chen Y."/>
            <person name="Shah S."/>
            <person name="Dougan E. K."/>
            <person name="Thang M."/>
            <person name="Chan C."/>
        </authorList>
    </citation>
    <scope>NUCLEOTIDE SEQUENCE</scope>
</reference>
<dbReference type="GO" id="GO:0006298">
    <property type="term" value="P:mismatch repair"/>
    <property type="evidence" value="ECO:0007669"/>
    <property type="project" value="TreeGrafter"/>
</dbReference>
<evidence type="ECO:0000256" key="14">
    <source>
        <dbReference type="SAM" id="MobiDB-lite"/>
    </source>
</evidence>
<comment type="similarity">
    <text evidence="3">Belongs to the Nth/MutY family.</text>
</comment>
<dbReference type="Gene3D" id="1.10.340.30">
    <property type="entry name" value="Hypothetical protein, domain 2"/>
    <property type="match status" value="1"/>
</dbReference>